<dbReference type="GO" id="GO:0003700">
    <property type="term" value="F:DNA-binding transcription factor activity"/>
    <property type="evidence" value="ECO:0007669"/>
    <property type="project" value="TreeGrafter"/>
</dbReference>
<keyword evidence="3 5" id="KW-0238">DNA-binding</keyword>
<dbReference type="Gene3D" id="1.10.10.60">
    <property type="entry name" value="Homeodomain-like"/>
    <property type="match status" value="1"/>
</dbReference>
<evidence type="ECO:0000256" key="1">
    <source>
        <dbReference type="ARBA" id="ARBA00011738"/>
    </source>
</evidence>
<evidence type="ECO:0000259" key="6">
    <source>
        <dbReference type="PROSITE" id="PS50977"/>
    </source>
</evidence>
<keyword evidence="4" id="KW-0804">Transcription</keyword>
<evidence type="ECO:0000313" key="8">
    <source>
        <dbReference type="Proteomes" id="UP000069654"/>
    </source>
</evidence>
<dbReference type="FunFam" id="1.10.10.60:FF:000141">
    <property type="entry name" value="TetR family transcriptional regulator"/>
    <property type="match status" value="1"/>
</dbReference>
<accession>A0A100XDP6</accession>
<dbReference type="PRINTS" id="PR00455">
    <property type="entry name" value="HTHTETR"/>
</dbReference>
<dbReference type="OrthoDB" id="5242520at2"/>
<dbReference type="OMA" id="VMRMAVD"/>
<evidence type="ECO:0000256" key="3">
    <source>
        <dbReference type="ARBA" id="ARBA00023125"/>
    </source>
</evidence>
<reference evidence="7 8" key="1">
    <citation type="journal article" date="2016" name="Genome Announc.">
        <title>Draft Genome Sequences of Five Rapidly Growing Mycobacterium Species, M. thermoresistibile, M. fortuitum subsp. acetamidolyticum, M. canariasense, M. brisbanense, and M. novocastrense.</title>
        <authorList>
            <person name="Katahira K."/>
            <person name="Ogura Y."/>
            <person name="Gotoh Y."/>
            <person name="Hayashi T."/>
        </authorList>
    </citation>
    <scope>NUCLEOTIDE SEQUENCE [LARGE SCALE GENOMIC DNA]</scope>
    <source>
        <strain evidence="7 8">JCM6362</strain>
    </source>
</reference>
<dbReference type="InterPro" id="IPR050109">
    <property type="entry name" value="HTH-type_TetR-like_transc_reg"/>
</dbReference>
<dbReference type="Proteomes" id="UP000069654">
    <property type="component" value="Unassembled WGS sequence"/>
</dbReference>
<sequence length="211" mass="23157">MSKPRVRNRYSSGPTRGEQRRERLLQALEDLLASRPFAAIEVGDIARAAGLSRSAFYFYFPSKAAAVGAMLGDVFGEISDVLDKWTELGDSVAARRREVYDSFERVVAIWRQHAPLMAAMFDAASTDAEVRAMFEGHIDSFVDGSAARIRHERAVGEAPDGPDPEALARVLVGMNVKALERDMRAITSGAPADADLPRVLAFVWGRVLYDA</sequence>
<feature type="DNA-binding region" description="H-T-H motif" evidence="5">
    <location>
        <begin position="41"/>
        <end position="60"/>
    </location>
</feature>
<dbReference type="RefSeq" id="WP_003925731.1">
    <property type="nucleotide sequence ID" value="NZ_BCTB01000009.1"/>
</dbReference>
<dbReference type="EMBL" id="BCTB01000009">
    <property type="protein sequence ID" value="GAT14705.1"/>
    <property type="molecule type" value="Genomic_DNA"/>
</dbReference>
<dbReference type="InterPro" id="IPR009057">
    <property type="entry name" value="Homeodomain-like_sf"/>
</dbReference>
<dbReference type="Pfam" id="PF00440">
    <property type="entry name" value="TetR_N"/>
    <property type="match status" value="1"/>
</dbReference>
<dbReference type="InterPro" id="IPR036271">
    <property type="entry name" value="Tet_transcr_reg_TetR-rel_C_sf"/>
</dbReference>
<dbReference type="InterPro" id="IPR001647">
    <property type="entry name" value="HTH_TetR"/>
</dbReference>
<dbReference type="SUPFAM" id="SSF48498">
    <property type="entry name" value="Tetracyclin repressor-like, C-terminal domain"/>
    <property type="match status" value="1"/>
</dbReference>
<dbReference type="STRING" id="1797.RMCT_1675"/>
<proteinExistence type="predicted"/>
<reference evidence="8" key="2">
    <citation type="submission" date="2016-02" db="EMBL/GenBank/DDBJ databases">
        <title>Draft genome sequence of five rapidly growing Mycobacterium species.</title>
        <authorList>
            <person name="Katahira K."/>
            <person name="Gotou Y."/>
            <person name="Iida K."/>
            <person name="Ogura Y."/>
            <person name="Hayashi T."/>
        </authorList>
    </citation>
    <scope>NUCLEOTIDE SEQUENCE [LARGE SCALE GENOMIC DNA]</scope>
    <source>
        <strain evidence="8">JCM6362</strain>
    </source>
</reference>
<dbReference type="Gene3D" id="1.10.357.10">
    <property type="entry name" value="Tetracycline Repressor, domain 2"/>
    <property type="match status" value="1"/>
</dbReference>
<gene>
    <name evidence="7" type="ORF">RMCT_1675</name>
</gene>
<dbReference type="InterPro" id="IPR049397">
    <property type="entry name" value="EthR_C"/>
</dbReference>
<dbReference type="PANTHER" id="PTHR30055:SF184">
    <property type="entry name" value="HTH-TYPE TRANSCRIPTIONAL REGULATOR ETHR"/>
    <property type="match status" value="1"/>
</dbReference>
<evidence type="ECO:0000256" key="4">
    <source>
        <dbReference type="ARBA" id="ARBA00023163"/>
    </source>
</evidence>
<dbReference type="GO" id="GO:0045892">
    <property type="term" value="P:negative regulation of DNA-templated transcription"/>
    <property type="evidence" value="ECO:0007669"/>
    <property type="project" value="UniProtKB-ARBA"/>
</dbReference>
<dbReference type="PROSITE" id="PS50977">
    <property type="entry name" value="HTH_TETR_2"/>
    <property type="match status" value="1"/>
</dbReference>
<comment type="subunit">
    <text evidence="1">Homodimer.</text>
</comment>
<dbReference type="Pfam" id="PF21313">
    <property type="entry name" value="EthR_C"/>
    <property type="match status" value="1"/>
</dbReference>
<dbReference type="PANTHER" id="PTHR30055">
    <property type="entry name" value="HTH-TYPE TRANSCRIPTIONAL REGULATOR RUTR"/>
    <property type="match status" value="1"/>
</dbReference>
<keyword evidence="2" id="KW-0805">Transcription regulation</keyword>
<dbReference type="AlphaFoldDB" id="A0A100XDP6"/>
<evidence type="ECO:0000313" key="7">
    <source>
        <dbReference type="EMBL" id="GAT14705.1"/>
    </source>
</evidence>
<dbReference type="GO" id="GO:0000976">
    <property type="term" value="F:transcription cis-regulatory region binding"/>
    <property type="evidence" value="ECO:0007669"/>
    <property type="project" value="TreeGrafter"/>
</dbReference>
<name>A0A100XDP6_MYCTH</name>
<comment type="caution">
    <text evidence="7">The sequence shown here is derived from an EMBL/GenBank/DDBJ whole genome shotgun (WGS) entry which is preliminary data.</text>
</comment>
<protein>
    <submittedName>
        <fullName evidence="7">Tetr family transcriptional regulator</fullName>
    </submittedName>
</protein>
<evidence type="ECO:0000256" key="2">
    <source>
        <dbReference type="ARBA" id="ARBA00023015"/>
    </source>
</evidence>
<feature type="domain" description="HTH tetR-type" evidence="6">
    <location>
        <begin position="18"/>
        <end position="78"/>
    </location>
</feature>
<dbReference type="SUPFAM" id="SSF46689">
    <property type="entry name" value="Homeodomain-like"/>
    <property type="match status" value="1"/>
</dbReference>
<organism evidence="7 8">
    <name type="scientific">Mycolicibacterium thermoresistibile</name>
    <name type="common">Mycobacterium thermoresistibile</name>
    <dbReference type="NCBI Taxonomy" id="1797"/>
    <lineage>
        <taxon>Bacteria</taxon>
        <taxon>Bacillati</taxon>
        <taxon>Actinomycetota</taxon>
        <taxon>Actinomycetes</taxon>
        <taxon>Mycobacteriales</taxon>
        <taxon>Mycobacteriaceae</taxon>
        <taxon>Mycolicibacterium</taxon>
    </lineage>
</organism>
<evidence type="ECO:0000256" key="5">
    <source>
        <dbReference type="PROSITE-ProRule" id="PRU00335"/>
    </source>
</evidence>